<sequence length="177" mass="20185">MAFEEIMSIKNIILIVLISSNIGSGFRGDTFTNEKGDLERMELMIQEAMNSGMLLSNIKENEESNKGILANEYKMLEELVNYEIEEDINRCALVEAEFNSEEKYSDLIIMNTNTKKYHVCVGNCPLKKITLLNLLESSDDKNKMRYCRPVLSKISKIRFTPKMAPVHVVEAVKCGCF</sequence>
<dbReference type="Proteomes" id="UP000095286">
    <property type="component" value="Unplaced"/>
</dbReference>
<reference evidence="2" key="1">
    <citation type="submission" date="2016-11" db="UniProtKB">
        <authorList>
            <consortium name="WormBaseParasite"/>
        </authorList>
    </citation>
    <scope>IDENTIFICATION</scope>
    <source>
        <strain evidence="2">KR3021</strain>
    </source>
</reference>
<evidence type="ECO:0000313" key="2">
    <source>
        <dbReference type="WBParaSite" id="RSKR_0000908800.1"/>
    </source>
</evidence>
<name>A0AC35UAQ2_9BILA</name>
<dbReference type="WBParaSite" id="RSKR_0000908800.1">
    <property type="protein sequence ID" value="RSKR_0000908800.1"/>
    <property type="gene ID" value="RSKR_0000908800"/>
</dbReference>
<organism evidence="1 2">
    <name type="scientific">Rhabditophanes sp. KR3021</name>
    <dbReference type="NCBI Taxonomy" id="114890"/>
    <lineage>
        <taxon>Eukaryota</taxon>
        <taxon>Metazoa</taxon>
        <taxon>Ecdysozoa</taxon>
        <taxon>Nematoda</taxon>
        <taxon>Chromadorea</taxon>
        <taxon>Rhabditida</taxon>
        <taxon>Tylenchina</taxon>
        <taxon>Panagrolaimomorpha</taxon>
        <taxon>Strongyloidoidea</taxon>
        <taxon>Alloionematidae</taxon>
        <taxon>Rhabditophanes</taxon>
    </lineage>
</organism>
<accession>A0AC35UAQ2</accession>
<protein>
    <submittedName>
        <fullName evidence="2">Bursicon</fullName>
    </submittedName>
</protein>
<evidence type="ECO:0000313" key="1">
    <source>
        <dbReference type="Proteomes" id="UP000095286"/>
    </source>
</evidence>
<proteinExistence type="predicted"/>